<sequence>MLIAIDDCGRVTLPRGNVLGHRNENGLRVHRVIHPKFEGAYYDIVLDFGGIQRVIQIYGGEIAPDGDILAEVGDIDAQFRALKIEEGEMLIFKSDIFRVRVLP</sequence>
<reference evidence="1 2" key="1">
    <citation type="submission" date="2013-06" db="EMBL/GenBank/DDBJ databases">
        <title>Rumen cellulosomics: divergent fiber-degrading strategies revealed by comparative genome-wide analysis of six Ruminococcal strains.</title>
        <authorList>
            <person name="Dassa B."/>
            <person name="Borovok I."/>
            <person name="Lamed R."/>
            <person name="Flint H."/>
            <person name="Yeoman C.J."/>
            <person name="White B."/>
            <person name="Bayer E.A."/>
        </authorList>
    </citation>
    <scope>NUCLEOTIDE SEQUENCE [LARGE SCALE GENOMIC DNA]</scope>
    <source>
        <strain evidence="1 2">SY3</strain>
    </source>
</reference>
<organism evidence="1 2">
    <name type="scientific">Ruminococcus albus SY3</name>
    <dbReference type="NCBI Taxonomy" id="1341156"/>
    <lineage>
        <taxon>Bacteria</taxon>
        <taxon>Bacillati</taxon>
        <taxon>Bacillota</taxon>
        <taxon>Clostridia</taxon>
        <taxon>Eubacteriales</taxon>
        <taxon>Oscillospiraceae</taxon>
        <taxon>Ruminococcus</taxon>
    </lineage>
</organism>
<protein>
    <submittedName>
        <fullName evidence="1">Uncharacterized protein</fullName>
    </submittedName>
</protein>
<keyword evidence="2" id="KW-1185">Reference proteome</keyword>
<dbReference type="PATRIC" id="fig|1341156.4.peg.1955"/>
<comment type="caution">
    <text evidence="1">The sequence shown here is derived from an EMBL/GenBank/DDBJ whole genome shotgun (WGS) entry which is preliminary data.</text>
</comment>
<name>A0A011WT45_RUMAL</name>
<dbReference type="RefSeq" id="WP_024855906.1">
    <property type="nucleotide sequence ID" value="NZ_JEOB01000002.1"/>
</dbReference>
<proteinExistence type="predicted"/>
<dbReference type="Proteomes" id="UP000021369">
    <property type="component" value="Unassembled WGS sequence"/>
</dbReference>
<evidence type="ECO:0000313" key="2">
    <source>
        <dbReference type="Proteomes" id="UP000021369"/>
    </source>
</evidence>
<accession>A0A011WT45</accession>
<evidence type="ECO:0000313" key="1">
    <source>
        <dbReference type="EMBL" id="EXM40190.1"/>
    </source>
</evidence>
<dbReference type="EMBL" id="JEOB01000002">
    <property type="protein sequence ID" value="EXM40190.1"/>
    <property type="molecule type" value="Genomic_DNA"/>
</dbReference>
<dbReference type="OrthoDB" id="1821915at2"/>
<gene>
    <name evidence="1" type="ORF">RASY3_07725</name>
</gene>
<dbReference type="AlphaFoldDB" id="A0A011WT45"/>